<evidence type="ECO:0000259" key="9">
    <source>
        <dbReference type="Pfam" id="PF20238"/>
    </source>
</evidence>
<dbReference type="CDD" id="cd21176">
    <property type="entry name" value="LPMO_auxiliary-like"/>
    <property type="match status" value="1"/>
</dbReference>
<gene>
    <name evidence="10" type="ORF">PV08_01195</name>
</gene>
<dbReference type="Pfam" id="PF20238">
    <property type="entry name" value="BIM1-like_dom"/>
    <property type="match status" value="1"/>
</dbReference>
<dbReference type="GeneID" id="27328278"/>
<dbReference type="EMBL" id="KN847492">
    <property type="protein sequence ID" value="KIW20620.1"/>
    <property type="molecule type" value="Genomic_DNA"/>
</dbReference>
<feature type="chain" id="PRO_5002254678" description="Copper acquisition factor BIM1-like domain-containing protein" evidence="8">
    <location>
        <begin position="19"/>
        <end position="236"/>
    </location>
</feature>
<dbReference type="PANTHER" id="PTHR34992">
    <property type="entry name" value="HYPHAL ANASTAMOSIS-7 PROTEIN"/>
    <property type="match status" value="1"/>
</dbReference>
<sequence length="236" mass="25213">MLSRSILALLSLLTLTSGHIVINYPGWRGDNLHSNGTVQESNGLETANVDGNYIWPYGMQWSYPCGGMPTSTNRTKWPVKGGAVSFQPGWFTGHGTAFIYINLGFGTIPPNMSNVMVNGIQLIGPTKDPYPGTFCLPQVPLPANASVKVGDNATIQVIETAVHGAALYSCVDITFAEPEDVPEVNASNCFNSSQISSSLVFTTTDLKSDAGLPMTTNRYSSYMTTALVVLLGLLAL</sequence>
<dbReference type="VEuPathDB" id="FungiDB:PV08_01195"/>
<evidence type="ECO:0000256" key="1">
    <source>
        <dbReference type="ARBA" id="ARBA00004609"/>
    </source>
</evidence>
<dbReference type="RefSeq" id="XP_016240836.1">
    <property type="nucleotide sequence ID" value="XM_016375560.1"/>
</dbReference>
<keyword evidence="7" id="KW-0449">Lipoprotein</keyword>
<organism evidence="10 11">
    <name type="scientific">Exophiala spinifera</name>
    <dbReference type="NCBI Taxonomy" id="91928"/>
    <lineage>
        <taxon>Eukaryota</taxon>
        <taxon>Fungi</taxon>
        <taxon>Dikarya</taxon>
        <taxon>Ascomycota</taxon>
        <taxon>Pezizomycotina</taxon>
        <taxon>Eurotiomycetes</taxon>
        <taxon>Chaetothyriomycetidae</taxon>
        <taxon>Chaetothyriales</taxon>
        <taxon>Herpotrichiellaceae</taxon>
        <taxon>Exophiala</taxon>
    </lineage>
</organism>
<dbReference type="PANTHER" id="PTHR34992:SF10">
    <property type="entry name" value="COPPER ACQUISITION FACTOR BIM1-LIKE DOMAIN-CONTAINING PROTEIN"/>
    <property type="match status" value="1"/>
</dbReference>
<evidence type="ECO:0000256" key="2">
    <source>
        <dbReference type="ARBA" id="ARBA00022475"/>
    </source>
</evidence>
<evidence type="ECO:0000256" key="3">
    <source>
        <dbReference type="ARBA" id="ARBA00022622"/>
    </source>
</evidence>
<keyword evidence="6" id="KW-0325">Glycoprotein</keyword>
<keyword evidence="5" id="KW-0472">Membrane</keyword>
<name>A0A0D2BQ44_9EURO</name>
<dbReference type="InterPro" id="IPR046936">
    <property type="entry name" value="BIM1-like"/>
</dbReference>
<evidence type="ECO:0000256" key="6">
    <source>
        <dbReference type="ARBA" id="ARBA00023180"/>
    </source>
</evidence>
<dbReference type="AlphaFoldDB" id="A0A0D2BQ44"/>
<feature type="signal peptide" evidence="8">
    <location>
        <begin position="1"/>
        <end position="18"/>
    </location>
</feature>
<evidence type="ECO:0000256" key="8">
    <source>
        <dbReference type="SAM" id="SignalP"/>
    </source>
</evidence>
<dbReference type="STRING" id="91928.A0A0D2BQ44"/>
<protein>
    <recommendedName>
        <fullName evidence="9">Copper acquisition factor BIM1-like domain-containing protein</fullName>
    </recommendedName>
</protein>
<dbReference type="OrthoDB" id="5329488at2759"/>
<evidence type="ECO:0000256" key="4">
    <source>
        <dbReference type="ARBA" id="ARBA00022729"/>
    </source>
</evidence>
<reference evidence="10 11" key="1">
    <citation type="submission" date="2015-01" db="EMBL/GenBank/DDBJ databases">
        <title>The Genome Sequence of Exophiala spinifera CBS89968.</title>
        <authorList>
            <consortium name="The Broad Institute Genomics Platform"/>
            <person name="Cuomo C."/>
            <person name="de Hoog S."/>
            <person name="Gorbushina A."/>
            <person name="Stielow B."/>
            <person name="Teixiera M."/>
            <person name="Abouelleil A."/>
            <person name="Chapman S.B."/>
            <person name="Priest M."/>
            <person name="Young S.K."/>
            <person name="Wortman J."/>
            <person name="Nusbaum C."/>
            <person name="Birren B."/>
        </authorList>
    </citation>
    <scope>NUCLEOTIDE SEQUENCE [LARGE SCALE GENOMIC DNA]</scope>
    <source>
        <strain evidence="10 11">CBS 89968</strain>
    </source>
</reference>
<keyword evidence="4 8" id="KW-0732">Signal</keyword>
<accession>A0A0D2BQ44</accession>
<dbReference type="Proteomes" id="UP000053328">
    <property type="component" value="Unassembled WGS sequence"/>
</dbReference>
<keyword evidence="3" id="KW-0336">GPI-anchor</keyword>
<proteinExistence type="predicted"/>
<evidence type="ECO:0000256" key="7">
    <source>
        <dbReference type="ARBA" id="ARBA00023288"/>
    </source>
</evidence>
<comment type="subcellular location">
    <subcellularLocation>
        <location evidence="1">Cell membrane</location>
        <topology evidence="1">Lipid-anchor</topology>
        <topology evidence="1">GPI-anchor</topology>
    </subcellularLocation>
</comment>
<evidence type="ECO:0000313" key="10">
    <source>
        <dbReference type="EMBL" id="KIW20620.1"/>
    </source>
</evidence>
<dbReference type="InterPro" id="IPR046530">
    <property type="entry name" value="BIM1-like_dom"/>
</dbReference>
<evidence type="ECO:0000256" key="5">
    <source>
        <dbReference type="ARBA" id="ARBA00023136"/>
    </source>
</evidence>
<keyword evidence="11" id="KW-1185">Reference proteome</keyword>
<dbReference type="GO" id="GO:0098552">
    <property type="term" value="C:side of membrane"/>
    <property type="evidence" value="ECO:0007669"/>
    <property type="project" value="UniProtKB-KW"/>
</dbReference>
<evidence type="ECO:0000313" key="11">
    <source>
        <dbReference type="Proteomes" id="UP000053328"/>
    </source>
</evidence>
<dbReference type="GO" id="GO:0005886">
    <property type="term" value="C:plasma membrane"/>
    <property type="evidence" value="ECO:0007669"/>
    <property type="project" value="UniProtKB-SubCell"/>
</dbReference>
<keyword evidence="2" id="KW-1003">Cell membrane</keyword>
<feature type="domain" description="Copper acquisition factor BIM1-like" evidence="9">
    <location>
        <begin position="17"/>
        <end position="193"/>
    </location>
</feature>
<dbReference type="HOGENOM" id="CLU_070647_1_1_1"/>